<keyword evidence="2" id="KW-0812">Transmembrane</keyword>
<feature type="coiled-coil region" evidence="1">
    <location>
        <begin position="585"/>
        <end position="612"/>
    </location>
</feature>
<protein>
    <submittedName>
        <fullName evidence="3">Uncharacterized protein</fullName>
    </submittedName>
</protein>
<comment type="caution">
    <text evidence="3">The sequence shown here is derived from an EMBL/GenBank/DDBJ whole genome shotgun (WGS) entry which is preliminary data.</text>
</comment>
<keyword evidence="2" id="KW-1133">Transmembrane helix</keyword>
<name>A0A3M8Q887_9GAMM</name>
<gene>
    <name evidence="3" type="ORF">EBI00_04955</name>
</gene>
<keyword evidence="2" id="KW-0472">Membrane</keyword>
<accession>A0A3M8Q887</accession>
<proteinExistence type="predicted"/>
<organism evidence="3 4">
    <name type="scientific">Marinomonas hwangdonensis</name>
    <dbReference type="NCBI Taxonomy" id="1053647"/>
    <lineage>
        <taxon>Bacteria</taxon>
        <taxon>Pseudomonadati</taxon>
        <taxon>Pseudomonadota</taxon>
        <taxon>Gammaproteobacteria</taxon>
        <taxon>Oceanospirillales</taxon>
        <taxon>Oceanospirillaceae</taxon>
        <taxon>Marinomonas</taxon>
    </lineage>
</organism>
<reference evidence="3 4" key="1">
    <citation type="journal article" date="2012" name="Int. J. Syst. Evol. Microbiol.">
        <title>Marinomonas hwangdonensis sp. nov., isolated from seawater.</title>
        <authorList>
            <person name="Jung Y.T."/>
            <person name="Oh T.K."/>
            <person name="Yoon J.H."/>
        </authorList>
    </citation>
    <scope>NUCLEOTIDE SEQUENCE [LARGE SCALE GENOMIC DNA]</scope>
    <source>
        <strain evidence="3 4">HDW-15</strain>
    </source>
</reference>
<evidence type="ECO:0000256" key="2">
    <source>
        <dbReference type="SAM" id="Phobius"/>
    </source>
</evidence>
<evidence type="ECO:0000313" key="3">
    <source>
        <dbReference type="EMBL" id="RNF52253.1"/>
    </source>
</evidence>
<keyword evidence="1" id="KW-0175">Coiled coil</keyword>
<feature type="transmembrane region" description="Helical" evidence="2">
    <location>
        <begin position="179"/>
        <end position="199"/>
    </location>
</feature>
<keyword evidence="4" id="KW-1185">Reference proteome</keyword>
<sequence length="625" mass="70143">MNTRHSPFGVPRKKLVSRLYKSLTALLIILALAFVGMHMLTNTSLQQQADQQKKMNELLNAVNDAQEFWLQWLLIDDAEIYEAENVTKPIASDLRQALLRDYRLIENHNQDVNSVADIDVTETMLFLGSLLTEGNDVSLTSQERRTAYQAMTQLDIMHNELLRVKVAFDYDRQILSEKLIGYLLALFLFFALAAISIFVRFARQLNSGFAALHHVVDHHKHRRSANHLPRQVSDEFTDLVHLVDNELSSRQFDFDQQEEKMSLIEGALSHVEAAFFVTNHDGDLVCMSEGARRLWFKDTTVFESMFGIDSGLDNPMGERIADSVLFSDQSVTLSLTDGLHKVTVCVVDSDCLGGSENLQRLISVQPKSDEVEFEVLHHSLMLLEKDVWNMPIRVSRQGSPYAGFAKSLEVIRHKVLAMFDSINSADGINDTTQKVTKLQQMTFFINEQLSNKNDLSHLNAAQAEELNAAISVELADIAMISEQVRDSLILGFELVLQRLALVEKDLSSDVFLLTDVDRCLNEVRAGVLSSLAAAEGEGENIRRRFAIDLEHDISKVQDQVEGMKSLAASTLELLQSDRSVGVARLGRANAAISEMLERMANLRHKIAFQEGEKVGSPILSINSDD</sequence>
<evidence type="ECO:0000256" key="1">
    <source>
        <dbReference type="SAM" id="Coils"/>
    </source>
</evidence>
<dbReference type="Proteomes" id="UP000280507">
    <property type="component" value="Unassembled WGS sequence"/>
</dbReference>
<dbReference type="EMBL" id="RIZG01000002">
    <property type="protein sequence ID" value="RNF52253.1"/>
    <property type="molecule type" value="Genomic_DNA"/>
</dbReference>
<evidence type="ECO:0000313" key="4">
    <source>
        <dbReference type="Proteomes" id="UP000280507"/>
    </source>
</evidence>
<dbReference type="AlphaFoldDB" id="A0A3M8Q887"/>